<dbReference type="Proteomes" id="UP001153737">
    <property type="component" value="Chromosome 7"/>
</dbReference>
<evidence type="ECO:0000256" key="1">
    <source>
        <dbReference type="ARBA" id="ARBA00005805"/>
    </source>
</evidence>
<accession>A0A9P0DSF0</accession>
<proteinExistence type="inferred from homology"/>
<feature type="coiled-coil region" evidence="5">
    <location>
        <begin position="349"/>
        <end position="376"/>
    </location>
</feature>
<evidence type="ECO:0000313" key="7">
    <source>
        <dbReference type="EMBL" id="CAH1176156.1"/>
    </source>
</evidence>
<name>A0A9P0DSF0_PHACE</name>
<evidence type="ECO:0000256" key="3">
    <source>
        <dbReference type="ARBA" id="ARBA00023054"/>
    </source>
</evidence>
<gene>
    <name evidence="7" type="ORF">PHAECO_LOCUS10968</name>
</gene>
<dbReference type="PANTHER" id="PTHR18962:SF0">
    <property type="entry name" value="COILED-COIL DOMAIN-CONTAINING PROTEIN 39"/>
    <property type="match status" value="1"/>
</dbReference>
<reference evidence="7" key="2">
    <citation type="submission" date="2022-10" db="EMBL/GenBank/DDBJ databases">
        <authorList>
            <consortium name="ENA_rothamsted_submissions"/>
            <consortium name="culmorum"/>
            <person name="King R."/>
        </authorList>
    </citation>
    <scope>NUCLEOTIDE SEQUENCE</scope>
</reference>
<feature type="coiled-coil region" evidence="5">
    <location>
        <begin position="682"/>
        <end position="813"/>
    </location>
</feature>
<sequence>MPPQLSDILKKLGWDDGFQIPIANDENKALEEELAKLSLRKTKGKTTLEIVSGRYEALRDHFKYVTQENEQTQKLITAHKQQLECMENEYHVIKSEKENTQRSTKDVTNRLRDSSERQNSKKSDLQKGVIRADQLKAEMDWDAEALKAWEESLKKRDDDIELLKKFSKEDERRFNELEAKRQLLQAELAAKRGKIAKISANVSNYELVVERSGKVMKQLMAERDALISQWKDTVKMLQQRDKDIMNAQDQIANVHEMIQQQAEKLEDENTFLKNEQRNNRELEMETQSLNALNSRMRTEFGELTQHMLLLSSELHTMKRNVAATAHHLENERIKAKRLDQMYLDKESLSAKYHEDIDKLQQKMNEMKESTMSSEERIRRIEKLIEKEEKLHDIFLGDTEKLNGVMYRSEQVLKDLKSVGKLLEIDINNVNCNCVQLRKHIQAKKKEVEKIKEVVYDMEFRIDEKEKKLYKILDDSKLDEMANHKDKIIQDLDKTLSNHRDVQHVLQNQVDRLQEEMRRLSNLIAFDKEISESLRNKCENHLLVYEIGQKQMAAAKKSTQEKQVEENMMRLRISRIEIDKKKEEKQIFTLEKLRLNLDQVMKERQLEIDTQKTITQTKKRNLEEDRGRLKSDIALRRLKIEQIQKKYHIALVGLGKDEDGQTLSVTHFKIKNAQEKFILQQQGDELDQKIKTAEKEIVAMENTLKLMNVTNTSFKNSLAPVNDDDEEVKEMEVLNEKYKELADVLKSHKNEYATAEKNLEELTEKLNEIEQIRLKHLDVVTNLEDEIISVRKQEQEKAEKLTRVEGQLKKLLKKIGKRDISRYNRDFEIRQLQEVNRNVLQCLTQLTSSHSEITPLFNRYIMEYNIELPEKRLTPSSNSSDVMTSTRSSSRNQNSERSDGSAKEAISVSTLNLSLDF</sequence>
<dbReference type="GO" id="GO:0005576">
    <property type="term" value="C:extracellular region"/>
    <property type="evidence" value="ECO:0007669"/>
    <property type="project" value="GOC"/>
</dbReference>
<dbReference type="EMBL" id="OU896713">
    <property type="protein sequence ID" value="CAH1176156.1"/>
    <property type="molecule type" value="Genomic_DNA"/>
</dbReference>
<reference evidence="7" key="1">
    <citation type="submission" date="2022-01" db="EMBL/GenBank/DDBJ databases">
        <authorList>
            <person name="King R."/>
        </authorList>
    </citation>
    <scope>NUCLEOTIDE SEQUENCE</scope>
</reference>
<dbReference type="Pfam" id="PF24161">
    <property type="entry name" value="CCDC39"/>
    <property type="match status" value="1"/>
</dbReference>
<keyword evidence="8" id="KW-1185">Reference proteome</keyword>
<dbReference type="AlphaFoldDB" id="A0A9P0DSF0"/>
<feature type="compositionally biased region" description="Low complexity" evidence="6">
    <location>
        <begin position="873"/>
        <end position="892"/>
    </location>
</feature>
<dbReference type="PANTHER" id="PTHR18962">
    <property type="entry name" value="COILED-COIL DOMAIN-CONTAINING PROTEIN 39"/>
    <property type="match status" value="1"/>
</dbReference>
<evidence type="ECO:0000313" key="8">
    <source>
        <dbReference type="Proteomes" id="UP001153737"/>
    </source>
</evidence>
<evidence type="ECO:0000256" key="5">
    <source>
        <dbReference type="SAM" id="Coils"/>
    </source>
</evidence>
<dbReference type="GO" id="GO:0005930">
    <property type="term" value="C:axoneme"/>
    <property type="evidence" value="ECO:0007669"/>
    <property type="project" value="InterPro"/>
</dbReference>
<feature type="region of interest" description="Disordered" evidence="6">
    <location>
        <begin position="94"/>
        <end position="126"/>
    </location>
</feature>
<organism evidence="7 8">
    <name type="scientific">Phaedon cochleariae</name>
    <name type="common">Mustard beetle</name>
    <dbReference type="NCBI Taxonomy" id="80249"/>
    <lineage>
        <taxon>Eukaryota</taxon>
        <taxon>Metazoa</taxon>
        <taxon>Ecdysozoa</taxon>
        <taxon>Arthropoda</taxon>
        <taxon>Hexapoda</taxon>
        <taxon>Insecta</taxon>
        <taxon>Pterygota</taxon>
        <taxon>Neoptera</taxon>
        <taxon>Endopterygota</taxon>
        <taxon>Coleoptera</taxon>
        <taxon>Polyphaga</taxon>
        <taxon>Cucujiformia</taxon>
        <taxon>Chrysomeloidea</taxon>
        <taxon>Chrysomelidae</taxon>
        <taxon>Chrysomelinae</taxon>
        <taxon>Chrysomelini</taxon>
        <taxon>Phaedon</taxon>
    </lineage>
</organism>
<feature type="coiled-coil region" evidence="5">
    <location>
        <begin position="244"/>
        <end position="299"/>
    </location>
</feature>
<dbReference type="GO" id="GO:0060287">
    <property type="term" value="P:epithelial cilium movement involved in determination of left/right asymmetry"/>
    <property type="evidence" value="ECO:0007669"/>
    <property type="project" value="TreeGrafter"/>
</dbReference>
<evidence type="ECO:0000256" key="2">
    <source>
        <dbReference type="ARBA" id="ARBA00016725"/>
    </source>
</evidence>
<keyword evidence="3 5" id="KW-0175">Coiled coil</keyword>
<dbReference type="InterPro" id="IPR033290">
    <property type="entry name" value="CCDC39"/>
</dbReference>
<dbReference type="OrthoDB" id="420518at2759"/>
<feature type="coiled-coil region" evidence="5">
    <location>
        <begin position="495"/>
        <end position="529"/>
    </location>
</feature>
<evidence type="ECO:0000256" key="4">
    <source>
        <dbReference type="ARBA" id="ARBA00045182"/>
    </source>
</evidence>
<comment type="function">
    <text evidence="4">Required for assembly of dynein regulatory complex (DRC) and inner dynein arm (IDA) complexes, which are responsible for ciliary beat regulation, thereby playing a central role in motility in cilia and flagella. Probably acts together with CCDC40 to form a molecular ruler that determines the 96 nanometer (nm) repeat length and arrangements of components in cilia and flagella. Not required for outer dynein arm complexes assembly.</text>
</comment>
<protein>
    <recommendedName>
        <fullName evidence="2">Coiled-coil domain-containing protein 39</fullName>
    </recommendedName>
</protein>
<dbReference type="GO" id="GO:0060285">
    <property type="term" value="P:cilium-dependent cell motility"/>
    <property type="evidence" value="ECO:0007669"/>
    <property type="project" value="TreeGrafter"/>
</dbReference>
<comment type="similarity">
    <text evidence="1">Belongs to the CCDC39 family.</text>
</comment>
<feature type="region of interest" description="Disordered" evidence="6">
    <location>
        <begin position="871"/>
        <end position="902"/>
    </location>
</feature>
<feature type="coiled-coil region" evidence="5">
    <location>
        <begin position="167"/>
        <end position="194"/>
    </location>
</feature>
<feature type="compositionally biased region" description="Basic and acidic residues" evidence="6">
    <location>
        <begin position="94"/>
        <end position="125"/>
    </location>
</feature>
<evidence type="ECO:0000256" key="6">
    <source>
        <dbReference type="SAM" id="MobiDB-lite"/>
    </source>
</evidence>
<dbReference type="GO" id="GO:0036159">
    <property type="term" value="P:inner dynein arm assembly"/>
    <property type="evidence" value="ECO:0007669"/>
    <property type="project" value="InterPro"/>
</dbReference>